<organism evidence="3 4">
    <name type="scientific">Xanthomonas graminis pv. arrhenatheri LMG 727</name>
    <dbReference type="NCBI Taxonomy" id="1195923"/>
    <lineage>
        <taxon>Bacteria</taxon>
        <taxon>Pseudomonadati</taxon>
        <taxon>Pseudomonadota</taxon>
        <taxon>Gammaproteobacteria</taxon>
        <taxon>Lysobacterales</taxon>
        <taxon>Lysobacteraceae</taxon>
        <taxon>Xanthomonas</taxon>
        <taxon>Xanthomonas translucens group</taxon>
        <taxon>Xanthomonas graminis</taxon>
    </lineage>
</organism>
<sequence length="189" mass="21185">MNQSDTLALASKAAALMEQFERSCADLNRQQQRLVQHLEQVTQSLPGVTVRSVQETLQRVPDALIRQVQNGLDESVAGFEKRLQHAGSLISEGAQSLSTQLKHVERMQRLLLWKSAAVTLGSLLLLLAGGGWLLMQYRQDIRDNQLRAELLRAYNAADVTLCEGRLCANTETQGPAYGDRRQYRLVRSR</sequence>
<evidence type="ECO:0000256" key="1">
    <source>
        <dbReference type="SAM" id="Coils"/>
    </source>
</evidence>
<keyword evidence="2" id="KW-1133">Transmembrane helix</keyword>
<evidence type="ECO:0000313" key="3">
    <source>
        <dbReference type="EMBL" id="CTP92804.1"/>
    </source>
</evidence>
<keyword evidence="2" id="KW-0812">Transmembrane</keyword>
<dbReference type="EMBL" id="CXOI01000085">
    <property type="protein sequence ID" value="CTP92804.1"/>
    <property type="molecule type" value="Genomic_DNA"/>
</dbReference>
<evidence type="ECO:0000256" key="2">
    <source>
        <dbReference type="SAM" id="Phobius"/>
    </source>
</evidence>
<proteinExistence type="predicted"/>
<protein>
    <submittedName>
        <fullName evidence="3">Relaxation protein</fullName>
    </submittedName>
</protein>
<feature type="coiled-coil region" evidence="1">
    <location>
        <begin position="10"/>
        <end position="37"/>
    </location>
</feature>
<keyword evidence="2" id="KW-0472">Membrane</keyword>
<keyword evidence="4" id="KW-1185">Reference proteome</keyword>
<gene>
    <name evidence="3" type="ORF">XTALMG727_3894</name>
</gene>
<dbReference type="AlphaFoldDB" id="A0A0K3A8E4"/>
<evidence type="ECO:0000313" key="4">
    <source>
        <dbReference type="Proteomes" id="UP000046187"/>
    </source>
</evidence>
<dbReference type="RefSeq" id="WP_053836679.1">
    <property type="nucleotide sequence ID" value="NZ_CXOI01000085.1"/>
</dbReference>
<name>A0A0K3A8E4_9XANT</name>
<feature type="transmembrane region" description="Helical" evidence="2">
    <location>
        <begin position="111"/>
        <end position="135"/>
    </location>
</feature>
<reference evidence="4" key="1">
    <citation type="submission" date="2015-07" db="EMBL/GenBank/DDBJ databases">
        <authorList>
            <person name="Wibberg D."/>
        </authorList>
    </citation>
    <scope>NUCLEOTIDE SEQUENCE [LARGE SCALE GENOMIC DNA]</scope>
</reference>
<accession>A0A0K3A8E4</accession>
<keyword evidence="1" id="KW-0175">Coiled coil</keyword>
<dbReference type="Proteomes" id="UP000046187">
    <property type="component" value="Unassembled WGS sequence"/>
</dbReference>